<proteinExistence type="predicted"/>
<organism evidence="2 3">
    <name type="scientific">Pseudomonas japonica</name>
    <dbReference type="NCBI Taxonomy" id="256466"/>
    <lineage>
        <taxon>Bacteria</taxon>
        <taxon>Pseudomonadati</taxon>
        <taxon>Pseudomonadota</taxon>
        <taxon>Gammaproteobacteria</taxon>
        <taxon>Pseudomonadales</taxon>
        <taxon>Pseudomonadaceae</taxon>
        <taxon>Pseudomonas</taxon>
    </lineage>
</organism>
<name>A0A239K154_9PSED</name>
<dbReference type="EMBL" id="FZOL01000024">
    <property type="protein sequence ID" value="SNT11770.1"/>
    <property type="molecule type" value="Genomic_DNA"/>
</dbReference>
<dbReference type="Proteomes" id="UP000198407">
    <property type="component" value="Unassembled WGS sequence"/>
</dbReference>
<dbReference type="STRING" id="1215104.GCA_000730585_00949"/>
<protein>
    <recommendedName>
        <fullName evidence="4">DoxX-like family protein</fullName>
    </recommendedName>
</protein>
<gene>
    <name evidence="2" type="ORF">SAMN05444352_124101</name>
</gene>
<dbReference type="RefSeq" id="WP_042128718.1">
    <property type="nucleotide sequence ID" value="NZ_FZOL01000024.1"/>
</dbReference>
<feature type="transmembrane region" description="Helical" evidence="1">
    <location>
        <begin position="100"/>
        <end position="120"/>
    </location>
</feature>
<keyword evidence="3" id="KW-1185">Reference proteome</keyword>
<feature type="transmembrane region" description="Helical" evidence="1">
    <location>
        <begin position="45"/>
        <end position="62"/>
    </location>
</feature>
<keyword evidence="1" id="KW-0472">Membrane</keyword>
<dbReference type="OrthoDB" id="7009953at2"/>
<reference evidence="3" key="1">
    <citation type="submission" date="2017-06" db="EMBL/GenBank/DDBJ databases">
        <authorList>
            <person name="Varghese N."/>
            <person name="Submissions S."/>
        </authorList>
    </citation>
    <scope>NUCLEOTIDE SEQUENCE [LARGE SCALE GENOMIC DNA]</scope>
    <source>
        <strain evidence="3">DSM 22348</strain>
    </source>
</reference>
<evidence type="ECO:0000256" key="1">
    <source>
        <dbReference type="SAM" id="Phobius"/>
    </source>
</evidence>
<accession>A0A239K154</accession>
<keyword evidence="1" id="KW-1133">Transmembrane helix</keyword>
<sequence>MYTHARWLMGSAALFNWAVVLGLLFFDERLAPLLGLDPSSGSNLALRDLALVLIATFGGAYLHAALDPVRGRPYIVLGAIGKALVALAIYSHWALGHITWQLPALVAGDVIYSLLFIHFLRRY</sequence>
<feature type="transmembrane region" description="Helical" evidence="1">
    <location>
        <begin position="74"/>
        <end position="94"/>
    </location>
</feature>
<dbReference type="AlphaFoldDB" id="A0A239K154"/>
<evidence type="ECO:0000313" key="3">
    <source>
        <dbReference type="Proteomes" id="UP000198407"/>
    </source>
</evidence>
<evidence type="ECO:0000313" key="2">
    <source>
        <dbReference type="EMBL" id="SNT11770.1"/>
    </source>
</evidence>
<feature type="transmembrane region" description="Helical" evidence="1">
    <location>
        <begin position="7"/>
        <end position="25"/>
    </location>
</feature>
<keyword evidence="1" id="KW-0812">Transmembrane</keyword>
<evidence type="ECO:0008006" key="4">
    <source>
        <dbReference type="Google" id="ProtNLM"/>
    </source>
</evidence>